<dbReference type="STRING" id="64702.SAMN05443377_10182"/>
<dbReference type="EMBL" id="FOGZ01000001">
    <property type="protein sequence ID" value="SER48262.1"/>
    <property type="molecule type" value="Genomic_DNA"/>
</dbReference>
<evidence type="ECO:0000256" key="5">
    <source>
        <dbReference type="ARBA" id="ARBA00023306"/>
    </source>
</evidence>
<keyword evidence="2 7" id="KW-0132">Cell division</keyword>
<dbReference type="RefSeq" id="WP_091966534.1">
    <property type="nucleotide sequence ID" value="NZ_FOGZ01000001.1"/>
</dbReference>
<dbReference type="SUPFAM" id="SSF53244">
    <property type="entry name" value="MurD-like peptide ligases, peptide-binding domain"/>
    <property type="match status" value="1"/>
</dbReference>
<evidence type="ECO:0000313" key="13">
    <source>
        <dbReference type="Proteomes" id="UP000198815"/>
    </source>
</evidence>
<dbReference type="Pfam" id="PF02875">
    <property type="entry name" value="Mur_ligase_C"/>
    <property type="match status" value="1"/>
</dbReference>
<evidence type="ECO:0000256" key="4">
    <source>
        <dbReference type="ARBA" id="ARBA00022984"/>
    </source>
</evidence>
<dbReference type="InterPro" id="IPR005761">
    <property type="entry name" value="UDP-N-AcMur-Glu-dNH2Pim_ligase"/>
</dbReference>
<dbReference type="Gene3D" id="3.90.190.20">
    <property type="entry name" value="Mur ligase, C-terminal domain"/>
    <property type="match status" value="1"/>
</dbReference>
<dbReference type="GO" id="GO:0008360">
    <property type="term" value="P:regulation of cell shape"/>
    <property type="evidence" value="ECO:0007669"/>
    <property type="project" value="UniProtKB-KW"/>
</dbReference>
<evidence type="ECO:0000256" key="6">
    <source>
        <dbReference type="ARBA" id="ARBA00023316"/>
    </source>
</evidence>
<dbReference type="NCBIfam" id="NF001126">
    <property type="entry name" value="PRK00139.1-4"/>
    <property type="match status" value="1"/>
</dbReference>
<dbReference type="HAMAP" id="MF_00208">
    <property type="entry name" value="MurE"/>
    <property type="match status" value="1"/>
</dbReference>
<feature type="binding site" evidence="7">
    <location>
        <begin position="134"/>
        <end position="140"/>
    </location>
    <ligand>
        <name>ATP</name>
        <dbReference type="ChEBI" id="CHEBI:30616"/>
    </ligand>
</feature>
<feature type="binding site" evidence="7">
    <location>
        <position position="51"/>
    </location>
    <ligand>
        <name>UDP-N-acetyl-alpha-D-muramoyl-L-alanyl-D-glutamate</name>
        <dbReference type="ChEBI" id="CHEBI:83900"/>
    </ligand>
</feature>
<feature type="domain" description="Mur ligase C-terminal" evidence="10">
    <location>
        <begin position="360"/>
        <end position="485"/>
    </location>
</feature>
<accession>A0A1H9PJ63</accession>
<keyword evidence="7" id="KW-0547">Nucleotide-binding</keyword>
<comment type="function">
    <text evidence="7">Catalyzes the addition of meso-diaminopimelic acid to the nucleotide precursor UDP-N-acetylmuramoyl-L-alanyl-D-glutamate (UMAG) in the biosynthesis of bacterial cell-wall peptidoglycan.</text>
</comment>
<dbReference type="OrthoDB" id="9800958at2"/>
<dbReference type="PANTHER" id="PTHR23135">
    <property type="entry name" value="MUR LIGASE FAMILY MEMBER"/>
    <property type="match status" value="1"/>
</dbReference>
<feature type="binding site" evidence="7">
    <location>
        <position position="487"/>
    </location>
    <ligand>
        <name>meso-2,6-diaminopimelate</name>
        <dbReference type="ChEBI" id="CHEBI:57791"/>
    </ligand>
</feature>
<sequence>MNSTDNPTPINRALRPVGLPARPLNELCAGLDVTLSPGALQALVGDVELDSRAAGPGTLYIALPGTRTHGARFAAQAVAHGAVAVLTDPVGAGLVSGEKLPLAVAPDPRHAMAVIAARLFGHPAREMLMIGLTGTNGKTTTAFLVEAALAAAGHRVGTIGTIGFRLGGQPLPSARTTITTPESSDLHALFAVMRQGGADAVVMEASSVALAQKRVDGLRFDIAAFTNLGRDHLDFHKTQEAYFEAKATLFTAAMCRQAVINTDDPWGRILAGRAGRAGRPPFVSTGFDPARNYRVLAWRPTPGGGEHIEMDAAGRPLSFDIALPGRYNVANAATCVAILDRAGIDLDAALPGLARAQVPGRMQHVDLGPQAPRVYVDFAHTPQAVESALAALPGRRIVVLGAGGDRDRAKREPMGRVAAEHADVVIVTDDNPRSEDPAAIRAQVLAGAQGHRGVQVLDGQDRQHALELALAMAQPGDALAVLGKGHEKTQEIEGVLHPFDDVAVITQLWGRMHPESKGH</sequence>
<dbReference type="GO" id="GO:0009252">
    <property type="term" value="P:peptidoglycan biosynthetic process"/>
    <property type="evidence" value="ECO:0007669"/>
    <property type="project" value="UniProtKB-UniRule"/>
</dbReference>
<feature type="binding site" evidence="7">
    <location>
        <position position="49"/>
    </location>
    <ligand>
        <name>UDP-N-acetyl-alpha-D-muramoyl-L-alanyl-D-glutamate</name>
        <dbReference type="ChEBI" id="CHEBI:83900"/>
    </ligand>
</feature>
<feature type="binding site" evidence="7">
    <location>
        <begin position="179"/>
        <end position="180"/>
    </location>
    <ligand>
        <name>UDP-N-acetyl-alpha-D-muramoyl-L-alanyl-D-glutamate</name>
        <dbReference type="ChEBI" id="CHEBI:83900"/>
    </ligand>
</feature>
<dbReference type="AlphaFoldDB" id="A0A1H9PJ63"/>
<dbReference type="PANTHER" id="PTHR23135:SF4">
    <property type="entry name" value="UDP-N-ACETYLMURAMOYL-L-ALANYL-D-GLUTAMATE--2,6-DIAMINOPIMELATE LIGASE MURE HOMOLOG, CHLOROPLASTIC"/>
    <property type="match status" value="1"/>
</dbReference>
<feature type="binding site" evidence="7">
    <location>
        <begin position="430"/>
        <end position="433"/>
    </location>
    <ligand>
        <name>meso-2,6-diaminopimelate</name>
        <dbReference type="ChEBI" id="CHEBI:57791"/>
    </ligand>
</feature>
<feature type="binding site" evidence="7">
    <location>
        <position position="206"/>
    </location>
    <ligand>
        <name>UDP-N-acetyl-alpha-D-muramoyl-L-alanyl-D-glutamate</name>
        <dbReference type="ChEBI" id="CHEBI:83900"/>
    </ligand>
</feature>
<evidence type="ECO:0000256" key="1">
    <source>
        <dbReference type="ARBA" id="ARBA00005898"/>
    </source>
</evidence>
<evidence type="ECO:0000256" key="2">
    <source>
        <dbReference type="ARBA" id="ARBA00022618"/>
    </source>
</evidence>
<evidence type="ECO:0000259" key="9">
    <source>
        <dbReference type="Pfam" id="PF01225"/>
    </source>
</evidence>
<dbReference type="GO" id="GO:0005524">
    <property type="term" value="F:ATP binding"/>
    <property type="evidence" value="ECO:0007669"/>
    <property type="project" value="UniProtKB-UniRule"/>
</dbReference>
<dbReference type="GO" id="GO:0005737">
    <property type="term" value="C:cytoplasm"/>
    <property type="evidence" value="ECO:0007669"/>
    <property type="project" value="UniProtKB-SubCell"/>
</dbReference>
<evidence type="ECO:0000256" key="3">
    <source>
        <dbReference type="ARBA" id="ARBA00022960"/>
    </source>
</evidence>
<comment type="similarity">
    <text evidence="1 7">Belongs to the MurCDEF family. MurE subfamily.</text>
</comment>
<keyword evidence="7 12" id="KW-0436">Ligase</keyword>
<evidence type="ECO:0000259" key="11">
    <source>
        <dbReference type="Pfam" id="PF08245"/>
    </source>
</evidence>
<name>A0A1H9PJ63_9ACTN</name>
<comment type="caution">
    <text evidence="7">Lacks conserved residue(s) required for the propagation of feature annotation.</text>
</comment>
<keyword evidence="5 7" id="KW-0131">Cell cycle</keyword>
<dbReference type="Pfam" id="PF08245">
    <property type="entry name" value="Mur_ligase_M"/>
    <property type="match status" value="1"/>
</dbReference>
<feature type="modified residue" description="N6-carboxylysine" evidence="7">
    <location>
        <position position="246"/>
    </location>
</feature>
<comment type="PTM">
    <text evidence="7">Carboxylation is probably crucial for Mg(2+) binding and, consequently, for the gamma-phosphate positioning of ATP.</text>
</comment>
<keyword evidence="13" id="KW-1185">Reference proteome</keyword>
<dbReference type="InterPro" id="IPR004101">
    <property type="entry name" value="Mur_ligase_C"/>
</dbReference>
<dbReference type="Proteomes" id="UP000198815">
    <property type="component" value="Unassembled WGS sequence"/>
</dbReference>
<dbReference type="Pfam" id="PF01225">
    <property type="entry name" value="Mur_ligase"/>
    <property type="match status" value="1"/>
</dbReference>
<keyword evidence="7" id="KW-0963">Cytoplasm</keyword>
<dbReference type="NCBIfam" id="NF001124">
    <property type="entry name" value="PRK00139.1-2"/>
    <property type="match status" value="1"/>
</dbReference>
<feature type="binding site" evidence="7">
    <location>
        <position position="483"/>
    </location>
    <ligand>
        <name>meso-2,6-diaminopimelate</name>
        <dbReference type="ChEBI" id="CHEBI:57791"/>
    </ligand>
</feature>
<dbReference type="Gene3D" id="3.40.1190.10">
    <property type="entry name" value="Mur-like, catalytic domain"/>
    <property type="match status" value="1"/>
</dbReference>
<keyword evidence="4 7" id="KW-0573">Peptidoglycan synthesis</keyword>
<gene>
    <name evidence="7" type="primary">murE</name>
    <name evidence="12" type="ORF">SAMN05443377_10182</name>
</gene>
<reference evidence="12 13" key="1">
    <citation type="submission" date="2016-10" db="EMBL/GenBank/DDBJ databases">
        <authorList>
            <person name="de Groot N.N."/>
        </authorList>
    </citation>
    <scope>NUCLEOTIDE SEQUENCE [LARGE SCALE GENOMIC DNA]</scope>
    <source>
        <strain evidence="12 13">DSM 16859</strain>
    </source>
</reference>
<dbReference type="EC" id="6.3.2.13" evidence="7"/>
<dbReference type="NCBIfam" id="TIGR01085">
    <property type="entry name" value="murE"/>
    <property type="match status" value="1"/>
</dbReference>
<proteinExistence type="inferred from homology"/>
<dbReference type="GO" id="GO:0008765">
    <property type="term" value="F:UDP-N-acetylmuramoylalanyl-D-glutamate-2,6-diaminopimelate ligase activity"/>
    <property type="evidence" value="ECO:0007669"/>
    <property type="project" value="UniProtKB-UniRule"/>
</dbReference>
<dbReference type="InterPro" id="IPR013221">
    <property type="entry name" value="Mur_ligase_cen"/>
</dbReference>
<comment type="subcellular location">
    <subcellularLocation>
        <location evidence="7 8">Cytoplasm</location>
    </subcellularLocation>
</comment>
<dbReference type="InterPro" id="IPR036565">
    <property type="entry name" value="Mur-like_cat_sf"/>
</dbReference>
<protein>
    <recommendedName>
        <fullName evidence="7">UDP-N-acetylmuramoyl-L-alanyl-D-glutamate--2,6-diaminopimelate ligase</fullName>
        <ecNumber evidence="7">6.3.2.13</ecNumber>
    </recommendedName>
    <alternativeName>
        <fullName evidence="7">Meso-A2pm-adding enzyme</fullName>
    </alternativeName>
    <alternativeName>
        <fullName evidence="7">Meso-diaminopimelate-adding enzyme</fullName>
    </alternativeName>
    <alternativeName>
        <fullName evidence="7">UDP-MurNAc-L-Ala-D-Glu:meso-diaminopimelate ligase</fullName>
    </alternativeName>
    <alternativeName>
        <fullName evidence="7">UDP-MurNAc-tripeptide synthetase</fullName>
    </alternativeName>
    <alternativeName>
        <fullName evidence="7">UDP-N-acetylmuramyl-tripeptide synthetase</fullName>
    </alternativeName>
</protein>
<keyword evidence="7" id="KW-0460">Magnesium</keyword>
<keyword evidence="6 7" id="KW-0961">Cell wall biogenesis/degradation</keyword>
<dbReference type="GO" id="GO:0051301">
    <property type="term" value="P:cell division"/>
    <property type="evidence" value="ECO:0007669"/>
    <property type="project" value="UniProtKB-KW"/>
</dbReference>
<dbReference type="InterPro" id="IPR000713">
    <property type="entry name" value="Mur_ligase_N"/>
</dbReference>
<evidence type="ECO:0000256" key="7">
    <source>
        <dbReference type="HAMAP-Rule" id="MF_00208"/>
    </source>
</evidence>
<comment type="cofactor">
    <cofactor evidence="7">
        <name>Mg(2+)</name>
        <dbReference type="ChEBI" id="CHEBI:18420"/>
    </cofactor>
</comment>
<evidence type="ECO:0000256" key="8">
    <source>
        <dbReference type="RuleBase" id="RU004135"/>
    </source>
</evidence>
<feature type="binding site" evidence="7">
    <location>
        <position position="406"/>
    </location>
    <ligand>
        <name>meso-2,6-diaminopimelate</name>
        <dbReference type="ChEBI" id="CHEBI:57791"/>
    </ligand>
</feature>
<keyword evidence="7" id="KW-0067">ATP-binding</keyword>
<dbReference type="SUPFAM" id="SSF53623">
    <property type="entry name" value="MurD-like peptide ligases, catalytic domain"/>
    <property type="match status" value="1"/>
</dbReference>
<dbReference type="InterPro" id="IPR035911">
    <property type="entry name" value="MurE/MurF_N"/>
</dbReference>
<keyword evidence="3 7" id="KW-0133">Cell shape</keyword>
<feature type="binding site" evidence="7">
    <location>
        <position position="212"/>
    </location>
    <ligand>
        <name>UDP-N-acetyl-alpha-D-muramoyl-L-alanyl-D-glutamate</name>
        <dbReference type="ChEBI" id="CHEBI:83900"/>
    </ligand>
</feature>
<evidence type="ECO:0000259" key="10">
    <source>
        <dbReference type="Pfam" id="PF02875"/>
    </source>
</evidence>
<dbReference type="GO" id="GO:0071555">
    <property type="term" value="P:cell wall organization"/>
    <property type="evidence" value="ECO:0007669"/>
    <property type="project" value="UniProtKB-KW"/>
</dbReference>
<feature type="short sequence motif" description="Meso-diaminopimelate recognition motif" evidence="7">
    <location>
        <begin position="430"/>
        <end position="433"/>
    </location>
</feature>
<feature type="domain" description="Mur ligase central" evidence="11">
    <location>
        <begin position="133"/>
        <end position="338"/>
    </location>
</feature>
<organism evidence="12 13">
    <name type="scientific">Propionibacterium cyclohexanicum</name>
    <dbReference type="NCBI Taxonomy" id="64702"/>
    <lineage>
        <taxon>Bacteria</taxon>
        <taxon>Bacillati</taxon>
        <taxon>Actinomycetota</taxon>
        <taxon>Actinomycetes</taxon>
        <taxon>Propionibacteriales</taxon>
        <taxon>Propionibacteriaceae</taxon>
        <taxon>Propionibacterium</taxon>
    </lineage>
</organism>
<dbReference type="InterPro" id="IPR036615">
    <property type="entry name" value="Mur_ligase_C_dom_sf"/>
</dbReference>
<feature type="domain" description="Mur ligase N-terminal catalytic" evidence="9">
    <location>
        <begin position="47"/>
        <end position="116"/>
    </location>
</feature>
<feature type="binding site" evidence="7">
    <location>
        <position position="214"/>
    </location>
    <ligand>
        <name>UDP-N-acetyl-alpha-D-muramoyl-L-alanyl-D-glutamate</name>
        <dbReference type="ChEBI" id="CHEBI:83900"/>
    </ligand>
</feature>
<dbReference type="UniPathway" id="UPA00219"/>
<comment type="pathway">
    <text evidence="7 8">Cell wall biogenesis; peptidoglycan biosynthesis.</text>
</comment>
<dbReference type="SUPFAM" id="SSF63418">
    <property type="entry name" value="MurE/MurF N-terminal domain"/>
    <property type="match status" value="1"/>
</dbReference>
<evidence type="ECO:0000313" key="12">
    <source>
        <dbReference type="EMBL" id="SER48262.1"/>
    </source>
</evidence>
<dbReference type="Gene3D" id="3.40.1390.10">
    <property type="entry name" value="MurE/MurF, N-terminal domain"/>
    <property type="match status" value="1"/>
</dbReference>
<dbReference type="GO" id="GO:0000287">
    <property type="term" value="F:magnesium ion binding"/>
    <property type="evidence" value="ECO:0007669"/>
    <property type="project" value="UniProtKB-UniRule"/>
</dbReference>
<comment type="catalytic activity">
    <reaction evidence="7">
        <text>UDP-N-acetyl-alpha-D-muramoyl-L-alanyl-D-glutamate + meso-2,6-diaminopimelate + ATP = UDP-N-acetyl-alpha-D-muramoyl-L-alanyl-gamma-D-glutamyl-meso-2,6-diaminopimelate + ADP + phosphate + H(+)</text>
        <dbReference type="Rhea" id="RHEA:23676"/>
        <dbReference type="ChEBI" id="CHEBI:15378"/>
        <dbReference type="ChEBI" id="CHEBI:30616"/>
        <dbReference type="ChEBI" id="CHEBI:43474"/>
        <dbReference type="ChEBI" id="CHEBI:57791"/>
        <dbReference type="ChEBI" id="CHEBI:83900"/>
        <dbReference type="ChEBI" id="CHEBI:83905"/>
        <dbReference type="ChEBI" id="CHEBI:456216"/>
        <dbReference type="EC" id="6.3.2.13"/>
    </reaction>
</comment>